<dbReference type="SUPFAM" id="SSF52833">
    <property type="entry name" value="Thioredoxin-like"/>
    <property type="match status" value="1"/>
</dbReference>
<feature type="transmembrane region" description="Helical" evidence="6">
    <location>
        <begin position="530"/>
        <end position="547"/>
    </location>
</feature>
<feature type="transmembrane region" description="Helical" evidence="6">
    <location>
        <begin position="504"/>
        <end position="523"/>
    </location>
</feature>
<evidence type="ECO:0000259" key="9">
    <source>
        <dbReference type="Pfam" id="PF11412"/>
    </source>
</evidence>
<evidence type="ECO:0000256" key="1">
    <source>
        <dbReference type="ARBA" id="ARBA00004141"/>
    </source>
</evidence>
<dbReference type="GO" id="GO:0045454">
    <property type="term" value="P:cell redox homeostasis"/>
    <property type="evidence" value="ECO:0007669"/>
    <property type="project" value="TreeGrafter"/>
</dbReference>
<dbReference type="STRING" id="299255.SAMN02745129_3027"/>
<evidence type="ECO:0000313" key="10">
    <source>
        <dbReference type="EMBL" id="SHH79499.1"/>
    </source>
</evidence>
<dbReference type="RefSeq" id="WP_067664186.1">
    <property type="nucleotide sequence ID" value="NZ_FQXG01000004.1"/>
</dbReference>
<dbReference type="GO" id="GO:0017004">
    <property type="term" value="P:cytochrome complex assembly"/>
    <property type="evidence" value="ECO:0007669"/>
    <property type="project" value="UniProtKB-KW"/>
</dbReference>
<organism evidence="10 11">
    <name type="scientific">Ferrimonas marina</name>
    <dbReference type="NCBI Taxonomy" id="299255"/>
    <lineage>
        <taxon>Bacteria</taxon>
        <taxon>Pseudomonadati</taxon>
        <taxon>Pseudomonadota</taxon>
        <taxon>Gammaproteobacteria</taxon>
        <taxon>Alteromonadales</taxon>
        <taxon>Ferrimonadaceae</taxon>
        <taxon>Ferrimonas</taxon>
    </lineage>
</organism>
<sequence length="678" mass="74153">MIKQSFQLILLWFFTLFSLVSFATTASESATGPHIEVRLLAEDTAFVPGETQYLGILLSPESEWHTYWRNPGDSGEPPVINWTLPDYLSAGEIQWPIPHQIPVAHLVNYGYDGDNLLMVPFTVADNAPVGETADIVADLSWLVCKEDCIPGWTTLTKQIPVDATSSPTEQSASFVQTRQQLPQTELLDGRYEVTESHLSLSFSAPYASEWQLLPFDSAVTNHAASQQYLVEDAQSISVISRSDYFVDQGQTLQFLLTDGEQGYYLTARPVVASAGNALDGASLPLLLLMAFVGGLILNLMPCVLPVLSIKALSLSQSTEASSLANKLGYAIGILVSFNVFAMLIIILKQGGEAIGWGFHMQEPIVVGALAYLFVFIALILLDVAPAGSRFAGIGQTLIQGKGFSAQFFTGVLAVVVASPCTAPFMATALGVALVSEPFTTFALFSALAFGLATPLTAIYLVPAWQKWLPKPGEWMNRFRQFLAFPMLATVIWLVWVYLSQTDALSQLLLLCGLLVFALSCWWLSFSGRKSGAIALVLLVGSIAWPLMNQATPSASMKAGPNLAYSEDALRKLRNSNQVVLVNMTADWCITCKVNEQVAFRSDRFESVISQEDVHYMVGDWTNKNDEILGFLNRYQRSGVPLYVVYAGNREGQVLPQVLTTDLVIDAIKSAQQEKNHEG</sequence>
<dbReference type="InterPro" id="IPR003834">
    <property type="entry name" value="Cyt_c_assmbl_TM_dom"/>
</dbReference>
<feature type="transmembrane region" description="Helical" evidence="6">
    <location>
        <begin position="327"/>
        <end position="347"/>
    </location>
</feature>
<accession>A0A1M5VW16</accession>
<dbReference type="InterPro" id="IPR035671">
    <property type="entry name" value="DsbD_gamma"/>
</dbReference>
<keyword evidence="4 6" id="KW-1133">Transmembrane helix</keyword>
<dbReference type="Pfam" id="PF13899">
    <property type="entry name" value="Thioredoxin_7"/>
    <property type="match status" value="1"/>
</dbReference>
<dbReference type="InterPro" id="IPR036249">
    <property type="entry name" value="Thioredoxin-like_sf"/>
</dbReference>
<dbReference type="Proteomes" id="UP000184268">
    <property type="component" value="Unassembled WGS sequence"/>
</dbReference>
<dbReference type="PANTHER" id="PTHR32234:SF3">
    <property type="entry name" value="SUPPRESSION OF COPPER SENSITIVITY PROTEIN"/>
    <property type="match status" value="1"/>
</dbReference>
<evidence type="ECO:0000256" key="6">
    <source>
        <dbReference type="SAM" id="Phobius"/>
    </source>
</evidence>
<comment type="subcellular location">
    <subcellularLocation>
        <location evidence="1">Membrane</location>
        <topology evidence="1">Multi-pass membrane protein</topology>
    </subcellularLocation>
</comment>
<evidence type="ECO:0000259" key="8">
    <source>
        <dbReference type="Pfam" id="PF02683"/>
    </source>
</evidence>
<dbReference type="InterPro" id="IPR028250">
    <property type="entry name" value="DsbDN"/>
</dbReference>
<feature type="domain" description="Cytochrome C biogenesis protein transmembrane" evidence="8">
    <location>
        <begin position="286"/>
        <end position="494"/>
    </location>
</feature>
<dbReference type="CDD" id="cd02953">
    <property type="entry name" value="DsbDgamma"/>
    <property type="match status" value="1"/>
</dbReference>
<evidence type="ECO:0000256" key="4">
    <source>
        <dbReference type="ARBA" id="ARBA00022989"/>
    </source>
</evidence>
<dbReference type="Gene3D" id="3.40.30.10">
    <property type="entry name" value="Glutaredoxin"/>
    <property type="match status" value="1"/>
</dbReference>
<feature type="transmembrane region" description="Helical" evidence="6">
    <location>
        <begin position="367"/>
        <end position="386"/>
    </location>
</feature>
<dbReference type="GO" id="GO:0015035">
    <property type="term" value="F:protein-disulfide reductase activity"/>
    <property type="evidence" value="ECO:0007669"/>
    <property type="project" value="TreeGrafter"/>
</dbReference>
<evidence type="ECO:0000313" key="11">
    <source>
        <dbReference type="Proteomes" id="UP000184268"/>
    </source>
</evidence>
<feature type="chain" id="PRO_5009914524" evidence="7">
    <location>
        <begin position="24"/>
        <end position="678"/>
    </location>
</feature>
<proteinExistence type="predicted"/>
<dbReference type="PANTHER" id="PTHR32234">
    <property type="entry name" value="THIOL:DISULFIDE INTERCHANGE PROTEIN DSBD"/>
    <property type="match status" value="1"/>
</dbReference>
<dbReference type="EMBL" id="FQXG01000004">
    <property type="protein sequence ID" value="SHH79499.1"/>
    <property type="molecule type" value="Genomic_DNA"/>
</dbReference>
<keyword evidence="5 6" id="KW-0472">Membrane</keyword>
<feature type="transmembrane region" description="Helical" evidence="6">
    <location>
        <begin position="440"/>
        <end position="461"/>
    </location>
</feature>
<gene>
    <name evidence="10" type="ORF">SAMN02745129_3027</name>
</gene>
<keyword evidence="2 6" id="KW-0812">Transmembrane</keyword>
<keyword evidence="3" id="KW-0201">Cytochrome c-type biogenesis</keyword>
<dbReference type="AlphaFoldDB" id="A0A1M5VW16"/>
<evidence type="ECO:0000256" key="5">
    <source>
        <dbReference type="ARBA" id="ARBA00023136"/>
    </source>
</evidence>
<dbReference type="Pfam" id="PF11412">
    <property type="entry name" value="DsbD_N"/>
    <property type="match status" value="1"/>
</dbReference>
<feature type="transmembrane region" description="Helical" evidence="6">
    <location>
        <begin position="285"/>
        <end position="307"/>
    </location>
</feature>
<evidence type="ECO:0000256" key="2">
    <source>
        <dbReference type="ARBA" id="ARBA00022692"/>
    </source>
</evidence>
<evidence type="ECO:0000256" key="7">
    <source>
        <dbReference type="SAM" id="SignalP"/>
    </source>
</evidence>
<feature type="signal peptide" evidence="7">
    <location>
        <begin position="1"/>
        <end position="23"/>
    </location>
</feature>
<keyword evidence="7" id="KW-0732">Signal</keyword>
<protein>
    <submittedName>
        <fullName evidence="10">Thiol:disulfide interchange protein DsbD</fullName>
    </submittedName>
</protein>
<keyword evidence="11" id="KW-1185">Reference proteome</keyword>
<name>A0A1M5VW16_9GAMM</name>
<dbReference type="Pfam" id="PF02683">
    <property type="entry name" value="DsbD_TM"/>
    <property type="match status" value="1"/>
</dbReference>
<evidence type="ECO:0000256" key="3">
    <source>
        <dbReference type="ARBA" id="ARBA00022748"/>
    </source>
</evidence>
<dbReference type="GO" id="GO:0016020">
    <property type="term" value="C:membrane"/>
    <property type="evidence" value="ECO:0007669"/>
    <property type="project" value="UniProtKB-SubCell"/>
</dbReference>
<reference evidence="10 11" key="1">
    <citation type="submission" date="2016-11" db="EMBL/GenBank/DDBJ databases">
        <authorList>
            <person name="Jaros S."/>
            <person name="Januszkiewicz K."/>
            <person name="Wedrychowicz H."/>
        </authorList>
    </citation>
    <scope>NUCLEOTIDE SEQUENCE [LARGE SCALE GENOMIC DNA]</scope>
    <source>
        <strain evidence="10 11">DSM 16917</strain>
    </source>
</reference>
<feature type="transmembrane region" description="Helical" evidence="6">
    <location>
        <begin position="481"/>
        <end position="498"/>
    </location>
</feature>
<feature type="domain" description="Thiol:disulfide interchange protein DsbD N-terminal" evidence="9">
    <location>
        <begin position="37"/>
        <end position="157"/>
    </location>
</feature>
<feature type="transmembrane region" description="Helical" evidence="6">
    <location>
        <begin position="407"/>
        <end position="434"/>
    </location>
</feature>